<dbReference type="CDD" id="cd00038">
    <property type="entry name" value="CAP_ED"/>
    <property type="match status" value="1"/>
</dbReference>
<dbReference type="GO" id="GO:0003700">
    <property type="term" value="F:DNA-binding transcription factor activity"/>
    <property type="evidence" value="ECO:0007669"/>
    <property type="project" value="TreeGrafter"/>
</dbReference>
<evidence type="ECO:0000259" key="5">
    <source>
        <dbReference type="PROSITE" id="PS51063"/>
    </source>
</evidence>
<proteinExistence type="predicted"/>
<dbReference type="InterPro" id="IPR036390">
    <property type="entry name" value="WH_DNA-bd_sf"/>
</dbReference>
<dbReference type="GO" id="GO:0003677">
    <property type="term" value="F:DNA binding"/>
    <property type="evidence" value="ECO:0007669"/>
    <property type="project" value="UniProtKB-KW"/>
</dbReference>
<evidence type="ECO:0000313" key="7">
    <source>
        <dbReference type="Proteomes" id="UP000824099"/>
    </source>
</evidence>
<keyword evidence="1" id="KW-0805">Transcription regulation</keyword>
<dbReference type="InterPro" id="IPR018490">
    <property type="entry name" value="cNMP-bd_dom_sf"/>
</dbReference>
<dbReference type="Gene3D" id="2.60.120.10">
    <property type="entry name" value="Jelly Rolls"/>
    <property type="match status" value="1"/>
</dbReference>
<dbReference type="AlphaFoldDB" id="A0A9D1MPP1"/>
<feature type="domain" description="HTH crp-type" evidence="5">
    <location>
        <begin position="152"/>
        <end position="218"/>
    </location>
</feature>
<evidence type="ECO:0000256" key="3">
    <source>
        <dbReference type="ARBA" id="ARBA00023163"/>
    </source>
</evidence>
<dbReference type="SUPFAM" id="SSF51206">
    <property type="entry name" value="cAMP-binding domain-like"/>
    <property type="match status" value="1"/>
</dbReference>
<organism evidence="6 7">
    <name type="scientific">Candidatus Avacidaminococcus intestinavium</name>
    <dbReference type="NCBI Taxonomy" id="2840684"/>
    <lineage>
        <taxon>Bacteria</taxon>
        <taxon>Bacillati</taxon>
        <taxon>Bacillota</taxon>
        <taxon>Negativicutes</taxon>
        <taxon>Acidaminococcales</taxon>
        <taxon>Acidaminococcaceae</taxon>
        <taxon>Acidaminococcaceae incertae sedis</taxon>
        <taxon>Candidatus Avacidaminococcus</taxon>
    </lineage>
</organism>
<dbReference type="InterPro" id="IPR050397">
    <property type="entry name" value="Env_Response_Regulators"/>
</dbReference>
<dbReference type="PANTHER" id="PTHR24567">
    <property type="entry name" value="CRP FAMILY TRANSCRIPTIONAL REGULATORY PROTEIN"/>
    <property type="match status" value="1"/>
</dbReference>
<dbReference type="InterPro" id="IPR012318">
    <property type="entry name" value="HTH_CRP"/>
</dbReference>
<sequence length="224" mass="25369">MRDKGALQGKLFRGMSLAETEQLLESLGARVVRYKKGMLVFQEEDTAANLYVLVRGKVAIGKNSYLGKQMMAAIFTEPGEMFGEVYAFLDKPFEYFALVEQESEILEVPLTFLSDSRHECTVLQNILLHNLLNILAEKAYFLNRKLQVMASGNLRQKLVKLLLDSADQRGVVRLAFSRQGLAEYLSVARPSLSRELMSMQKEGLIVVSGKQIVIQNQERLENYL</sequence>
<protein>
    <submittedName>
        <fullName evidence="6">Crp/Fnr family transcriptional regulator</fullName>
    </submittedName>
</protein>
<dbReference type="EMBL" id="DVNI01000040">
    <property type="protein sequence ID" value="HIU63993.1"/>
    <property type="molecule type" value="Genomic_DNA"/>
</dbReference>
<reference evidence="6" key="1">
    <citation type="submission" date="2020-10" db="EMBL/GenBank/DDBJ databases">
        <authorList>
            <person name="Gilroy R."/>
        </authorList>
    </citation>
    <scope>NUCLEOTIDE SEQUENCE</scope>
    <source>
        <strain evidence="6">CHK160-1198</strain>
    </source>
</reference>
<dbReference type="Pfam" id="PF13545">
    <property type="entry name" value="HTH_Crp_2"/>
    <property type="match status" value="1"/>
</dbReference>
<dbReference type="InterPro" id="IPR014710">
    <property type="entry name" value="RmlC-like_jellyroll"/>
</dbReference>
<dbReference type="InterPro" id="IPR000595">
    <property type="entry name" value="cNMP-bd_dom"/>
</dbReference>
<evidence type="ECO:0000313" key="6">
    <source>
        <dbReference type="EMBL" id="HIU63993.1"/>
    </source>
</evidence>
<keyword evidence="3" id="KW-0804">Transcription</keyword>
<name>A0A9D1MPP1_9FIRM</name>
<dbReference type="SMART" id="SM00419">
    <property type="entry name" value="HTH_CRP"/>
    <property type="match status" value="1"/>
</dbReference>
<comment type="caution">
    <text evidence="6">The sequence shown here is derived from an EMBL/GenBank/DDBJ whole genome shotgun (WGS) entry which is preliminary data.</text>
</comment>
<gene>
    <name evidence="6" type="ORF">IAB06_02960</name>
</gene>
<dbReference type="PROSITE" id="PS51063">
    <property type="entry name" value="HTH_CRP_2"/>
    <property type="match status" value="1"/>
</dbReference>
<dbReference type="GO" id="GO:0005829">
    <property type="term" value="C:cytosol"/>
    <property type="evidence" value="ECO:0007669"/>
    <property type="project" value="TreeGrafter"/>
</dbReference>
<reference evidence="6" key="2">
    <citation type="journal article" date="2021" name="PeerJ">
        <title>Extensive microbial diversity within the chicken gut microbiome revealed by metagenomics and culture.</title>
        <authorList>
            <person name="Gilroy R."/>
            <person name="Ravi A."/>
            <person name="Getino M."/>
            <person name="Pursley I."/>
            <person name="Horton D.L."/>
            <person name="Alikhan N.F."/>
            <person name="Baker D."/>
            <person name="Gharbi K."/>
            <person name="Hall N."/>
            <person name="Watson M."/>
            <person name="Adriaenssens E.M."/>
            <person name="Foster-Nyarko E."/>
            <person name="Jarju S."/>
            <person name="Secka A."/>
            <person name="Antonio M."/>
            <person name="Oren A."/>
            <person name="Chaudhuri R.R."/>
            <person name="La Ragione R."/>
            <person name="Hildebrand F."/>
            <person name="Pallen M.J."/>
        </authorList>
    </citation>
    <scope>NUCLEOTIDE SEQUENCE</scope>
    <source>
        <strain evidence="6">CHK160-1198</strain>
    </source>
</reference>
<evidence type="ECO:0000256" key="2">
    <source>
        <dbReference type="ARBA" id="ARBA00023125"/>
    </source>
</evidence>
<dbReference type="Pfam" id="PF00027">
    <property type="entry name" value="cNMP_binding"/>
    <property type="match status" value="1"/>
</dbReference>
<accession>A0A9D1MPP1</accession>
<feature type="domain" description="Cyclic nucleotide-binding" evidence="4">
    <location>
        <begin position="11"/>
        <end position="92"/>
    </location>
</feature>
<dbReference type="SUPFAM" id="SSF46785">
    <property type="entry name" value="Winged helix' DNA-binding domain"/>
    <property type="match status" value="1"/>
</dbReference>
<evidence type="ECO:0000259" key="4">
    <source>
        <dbReference type="PROSITE" id="PS50042"/>
    </source>
</evidence>
<evidence type="ECO:0000256" key="1">
    <source>
        <dbReference type="ARBA" id="ARBA00023015"/>
    </source>
</evidence>
<dbReference type="PANTHER" id="PTHR24567:SF58">
    <property type="entry name" value="CYCLIC AMP-BINDING REGULATORY PROTEIN"/>
    <property type="match status" value="1"/>
</dbReference>
<dbReference type="PROSITE" id="PS50042">
    <property type="entry name" value="CNMP_BINDING_3"/>
    <property type="match status" value="1"/>
</dbReference>
<keyword evidence="2" id="KW-0238">DNA-binding</keyword>
<dbReference type="Proteomes" id="UP000824099">
    <property type="component" value="Unassembled WGS sequence"/>
</dbReference>
<dbReference type="SMART" id="SM00100">
    <property type="entry name" value="cNMP"/>
    <property type="match status" value="1"/>
</dbReference>